<name>A0AAD3CP13_9STRA</name>
<dbReference type="InterPro" id="IPR018108">
    <property type="entry name" value="MCP_transmembrane"/>
</dbReference>
<keyword evidence="5" id="KW-0677">Repeat</keyword>
<evidence type="ECO:0000256" key="2">
    <source>
        <dbReference type="ARBA" id="ARBA00006375"/>
    </source>
</evidence>
<organism evidence="13 14">
    <name type="scientific">Chaetoceros tenuissimus</name>
    <dbReference type="NCBI Taxonomy" id="426638"/>
    <lineage>
        <taxon>Eukaryota</taxon>
        <taxon>Sar</taxon>
        <taxon>Stramenopiles</taxon>
        <taxon>Ochrophyta</taxon>
        <taxon>Bacillariophyta</taxon>
        <taxon>Coscinodiscophyceae</taxon>
        <taxon>Chaetocerotophycidae</taxon>
        <taxon>Chaetocerotales</taxon>
        <taxon>Chaetocerotaceae</taxon>
        <taxon>Chaetoceros</taxon>
    </lineage>
</organism>
<feature type="repeat" description="Solcar" evidence="10">
    <location>
        <begin position="650"/>
        <end position="734"/>
    </location>
</feature>
<reference evidence="13 14" key="1">
    <citation type="journal article" date="2021" name="Sci. Rep.">
        <title>The genome of the diatom Chaetoceros tenuissimus carries an ancient integrated fragment of an extant virus.</title>
        <authorList>
            <person name="Hongo Y."/>
            <person name="Kimura K."/>
            <person name="Takaki Y."/>
            <person name="Yoshida Y."/>
            <person name="Baba S."/>
            <person name="Kobayashi G."/>
            <person name="Nagasaki K."/>
            <person name="Hano T."/>
            <person name="Tomaru Y."/>
        </authorList>
    </citation>
    <scope>NUCLEOTIDE SEQUENCE [LARGE SCALE GENOMIC DNA]</scope>
    <source>
        <strain evidence="13 14">NIES-3715</strain>
    </source>
</reference>
<keyword evidence="7 11" id="KW-1133">Transmembrane helix</keyword>
<dbReference type="GO" id="GO:0005315">
    <property type="term" value="F:phosphate transmembrane transporter activity"/>
    <property type="evidence" value="ECO:0007669"/>
    <property type="project" value="InterPro"/>
</dbReference>
<dbReference type="Proteomes" id="UP001054902">
    <property type="component" value="Unassembled WGS sequence"/>
</dbReference>
<evidence type="ECO:0000256" key="3">
    <source>
        <dbReference type="ARBA" id="ARBA00022448"/>
    </source>
</evidence>
<proteinExistence type="inferred from homology"/>
<comment type="subcellular location">
    <subcellularLocation>
        <location evidence="1">Mitochondrion inner membrane</location>
        <topology evidence="1">Multi-pass membrane protein</topology>
    </subcellularLocation>
</comment>
<evidence type="ECO:0000256" key="10">
    <source>
        <dbReference type="PROSITE-ProRule" id="PRU00282"/>
    </source>
</evidence>
<feature type="transmembrane region" description="Helical" evidence="11">
    <location>
        <begin position="748"/>
        <end position="766"/>
    </location>
</feature>
<evidence type="ECO:0000256" key="9">
    <source>
        <dbReference type="ARBA" id="ARBA00023136"/>
    </source>
</evidence>
<keyword evidence="3" id="KW-0813">Transport</keyword>
<feature type="repeat" description="Solcar" evidence="10">
    <location>
        <begin position="746"/>
        <end position="830"/>
    </location>
</feature>
<dbReference type="InterPro" id="IPR044677">
    <property type="entry name" value="SLC25A3/Pic2/Mir1-like"/>
</dbReference>
<evidence type="ECO:0000256" key="1">
    <source>
        <dbReference type="ARBA" id="ARBA00004448"/>
    </source>
</evidence>
<dbReference type="AlphaFoldDB" id="A0AAD3CP13"/>
<evidence type="ECO:0000256" key="11">
    <source>
        <dbReference type="SAM" id="Phobius"/>
    </source>
</evidence>
<evidence type="ECO:0000313" key="13">
    <source>
        <dbReference type="EMBL" id="GFH48209.1"/>
    </source>
</evidence>
<dbReference type="PANTHER" id="PTHR45671">
    <property type="entry name" value="SOLUTE CARRIER FAMILY 25 (MITOCHONDRIAL CARRIER PHOSPHATE CARRIER), MEMBER 3, LIKE-RELATED-RELATED"/>
    <property type="match status" value="1"/>
</dbReference>
<evidence type="ECO:0000256" key="12">
    <source>
        <dbReference type="SAM" id="SignalP"/>
    </source>
</evidence>
<evidence type="ECO:0000256" key="6">
    <source>
        <dbReference type="ARBA" id="ARBA00022792"/>
    </source>
</evidence>
<dbReference type="SUPFAM" id="SSF103506">
    <property type="entry name" value="Mitochondrial carrier"/>
    <property type="match status" value="1"/>
</dbReference>
<dbReference type="PANTHER" id="PTHR45671:SF12">
    <property type="entry name" value="MITOCHONDRIAL PHOSPHATE CARRIER PROTEIN"/>
    <property type="match status" value="1"/>
</dbReference>
<evidence type="ECO:0000256" key="8">
    <source>
        <dbReference type="ARBA" id="ARBA00023128"/>
    </source>
</evidence>
<dbReference type="InterPro" id="IPR023395">
    <property type="entry name" value="MCP_dom_sf"/>
</dbReference>
<accession>A0AAD3CP13</accession>
<keyword evidence="8" id="KW-0496">Mitochondrion</keyword>
<comment type="caution">
    <text evidence="13">The sequence shown here is derived from an EMBL/GenBank/DDBJ whole genome shotgun (WGS) entry which is preliminary data.</text>
</comment>
<feature type="transmembrane region" description="Helical" evidence="11">
    <location>
        <begin position="705"/>
        <end position="728"/>
    </location>
</feature>
<keyword evidence="4 10" id="KW-0812">Transmembrane</keyword>
<keyword evidence="9 10" id="KW-0472">Membrane</keyword>
<dbReference type="PROSITE" id="PS50920">
    <property type="entry name" value="SOLCAR"/>
    <property type="match status" value="3"/>
</dbReference>
<keyword evidence="12" id="KW-0732">Signal</keyword>
<protein>
    <submittedName>
        <fullName evidence="13">Uncharacterized protein</fullName>
    </submittedName>
</protein>
<dbReference type="GO" id="GO:0005743">
    <property type="term" value="C:mitochondrial inner membrane"/>
    <property type="evidence" value="ECO:0007669"/>
    <property type="project" value="UniProtKB-SubCell"/>
</dbReference>
<sequence length="953" mass="104660">MRNLSLSSAVVATVLTLVNGFHSSPLISLNQLRNKINQRAKANAEEIYGGEDFLSVLANIDKRNSTVSYSQSPLSEVGRNDESRRMFLSSVLMTTSIAIYPHEAEALPEPSQIPWTSSPINRRSGIVLYQAESVYDLRFVTYLSRFLLSFDKECQKWWYRRGAVDIPSTSTAEQVKEIRLKHFAMFSASVEVGLQEFLDLKNDNIENMSNLGNSSGGPKVLMKSLVDRYGGGVGFVGSGPKSSDYLVDEKTMSDDERLRRKREVKEARRQIALLFGVMKSNQPTEMMTQLLAAIDDGKVDRVEILKPGRGYANGYGQPGVHFPAPEVYESGKIAKGRAILRPSSRLLRIDVDIKNRGKGYTKPPMVTISPPNLSTYKGAESRAATAEATVFKSGENKGRIESIQIIDPCYGYTEDDQIQVTIAPPSTPLIKVDSVSSDADASKTCQAKAMLEYEVGSIEIIDPGEGYATEKPLDLVIDEPPPTAGLNMLDPLVVKKFRLNVDEFAGSKDMSKTLLDLRGKFSESAKARAFCVAETNSYKSFRKANDNQAIVFEKALLKQKIQAKGDENSNTPMPFWTGGTSNTSPQLLSLLPSGIGLLYNNELKRYDIVAGDDILDYDWKDSVSPGKPLNPMFGPRGRSPIEREKEIDLSTLLRFYLAGAICCSTVHLVLTPIDVVKTNMQTKPDLYPDPFTSFKKISEDSGVKGFFAGWAPTFIGFFINGGIVYTCIEFFRRFYTEIAGDLASSYEVPIILLSSFTAAVIGAFTLTPSEAIRIRSVAQPDYASDVFGVARRMIDEEGLDGLFNALPAFLLKEIPFTVAKFTVFDLSTEYLYQQFPAAVEDIKLSLLVSLAGGTLGGICAAVVSNPADATISQMKKAKSDDGPLVTFQKLANEGGTKALFRGLGVRMFFYTLIVALQFLVYDAIRISFGIGNDDLKLYLDVLGGALKESGGPN</sequence>
<evidence type="ECO:0000256" key="7">
    <source>
        <dbReference type="ARBA" id="ARBA00022989"/>
    </source>
</evidence>
<evidence type="ECO:0000313" key="14">
    <source>
        <dbReference type="Proteomes" id="UP001054902"/>
    </source>
</evidence>
<gene>
    <name evidence="13" type="ORF">CTEN210_04685</name>
</gene>
<dbReference type="Pfam" id="PF00153">
    <property type="entry name" value="Mito_carr"/>
    <property type="match status" value="3"/>
</dbReference>
<feature type="chain" id="PRO_5041944009" evidence="12">
    <location>
        <begin position="21"/>
        <end position="953"/>
    </location>
</feature>
<dbReference type="GO" id="GO:1990547">
    <property type="term" value="P:mitochondrial phosphate ion transmembrane transport"/>
    <property type="evidence" value="ECO:0007669"/>
    <property type="project" value="InterPro"/>
</dbReference>
<dbReference type="Gene3D" id="1.50.40.10">
    <property type="entry name" value="Mitochondrial carrier domain"/>
    <property type="match status" value="2"/>
</dbReference>
<keyword evidence="14" id="KW-1185">Reference proteome</keyword>
<feature type="transmembrane region" description="Helical" evidence="11">
    <location>
        <begin position="907"/>
        <end position="928"/>
    </location>
</feature>
<keyword evidence="6" id="KW-0999">Mitochondrion inner membrane</keyword>
<comment type="similarity">
    <text evidence="2">Belongs to the mitochondrial carrier (TC 2.A.29) family.</text>
</comment>
<feature type="repeat" description="Solcar" evidence="10">
    <location>
        <begin position="844"/>
        <end position="927"/>
    </location>
</feature>
<evidence type="ECO:0000256" key="4">
    <source>
        <dbReference type="ARBA" id="ARBA00022692"/>
    </source>
</evidence>
<feature type="signal peptide" evidence="12">
    <location>
        <begin position="1"/>
        <end position="20"/>
    </location>
</feature>
<evidence type="ECO:0000256" key="5">
    <source>
        <dbReference type="ARBA" id="ARBA00022737"/>
    </source>
</evidence>
<dbReference type="EMBL" id="BLLK01000027">
    <property type="protein sequence ID" value="GFH48209.1"/>
    <property type="molecule type" value="Genomic_DNA"/>
</dbReference>